<sequence length="69" mass="7158">MSDDALPCPLCSTSMKPGIVVGRSPGVKFKQSVGALGDLTGIRLTKGFGYQHADAFRCDECGTVVIPGT</sequence>
<dbReference type="InterPro" id="IPR045504">
    <property type="entry name" value="DUF6487"/>
</dbReference>
<evidence type="ECO:0000259" key="1">
    <source>
        <dbReference type="Pfam" id="PF20097"/>
    </source>
</evidence>
<dbReference type="Pfam" id="PF20097">
    <property type="entry name" value="DUF6487"/>
    <property type="match status" value="1"/>
</dbReference>
<evidence type="ECO:0000313" key="2">
    <source>
        <dbReference type="EMBL" id="SDI34149.1"/>
    </source>
</evidence>
<dbReference type="EMBL" id="FNDJ01000005">
    <property type="protein sequence ID" value="SDI34149.1"/>
    <property type="molecule type" value="Genomic_DNA"/>
</dbReference>
<keyword evidence="3" id="KW-1185">Reference proteome</keyword>
<dbReference type="RefSeq" id="WP_281249987.1">
    <property type="nucleotide sequence ID" value="NZ_FNDJ01000005.1"/>
</dbReference>
<evidence type="ECO:0000313" key="3">
    <source>
        <dbReference type="Proteomes" id="UP000199202"/>
    </source>
</evidence>
<protein>
    <recommendedName>
        <fullName evidence="1">DUF6487 domain-containing protein</fullName>
    </recommendedName>
</protein>
<proteinExistence type="predicted"/>
<name>A0A1G8JS73_9ACTN</name>
<gene>
    <name evidence="2" type="ORF">SAMN05421869_105174</name>
</gene>
<dbReference type="AlphaFoldDB" id="A0A1G8JS73"/>
<reference evidence="2 3" key="1">
    <citation type="submission" date="2016-10" db="EMBL/GenBank/DDBJ databases">
        <authorList>
            <person name="de Groot N.N."/>
        </authorList>
    </citation>
    <scope>NUCLEOTIDE SEQUENCE [LARGE SCALE GENOMIC DNA]</scope>
    <source>
        <strain evidence="2 3">CGMCC 4.6533</strain>
    </source>
</reference>
<accession>A0A1G8JS73</accession>
<dbReference type="Proteomes" id="UP000199202">
    <property type="component" value="Unassembled WGS sequence"/>
</dbReference>
<feature type="domain" description="DUF6487" evidence="1">
    <location>
        <begin position="8"/>
        <end position="66"/>
    </location>
</feature>
<organism evidence="2 3">
    <name type="scientific">Nonomuraea jiangxiensis</name>
    <dbReference type="NCBI Taxonomy" id="633440"/>
    <lineage>
        <taxon>Bacteria</taxon>
        <taxon>Bacillati</taxon>
        <taxon>Actinomycetota</taxon>
        <taxon>Actinomycetes</taxon>
        <taxon>Streptosporangiales</taxon>
        <taxon>Streptosporangiaceae</taxon>
        <taxon>Nonomuraea</taxon>
    </lineage>
</organism>